<evidence type="ECO:0000313" key="4">
    <source>
        <dbReference type="Proteomes" id="UP000813461"/>
    </source>
</evidence>
<keyword evidence="4" id="KW-1185">Reference proteome</keyword>
<feature type="compositionally biased region" description="Low complexity" evidence="1">
    <location>
        <begin position="515"/>
        <end position="555"/>
    </location>
</feature>
<dbReference type="AlphaFoldDB" id="A0A8K0VU15"/>
<dbReference type="CDD" id="cd12087">
    <property type="entry name" value="TM_EGFR-like"/>
    <property type="match status" value="1"/>
</dbReference>
<protein>
    <submittedName>
        <fullName evidence="3">Uncharacterized protein</fullName>
    </submittedName>
</protein>
<dbReference type="EMBL" id="JAGMVJ010000018">
    <property type="protein sequence ID" value="KAH7077168.1"/>
    <property type="molecule type" value="Genomic_DNA"/>
</dbReference>
<keyword evidence="2" id="KW-0812">Transmembrane</keyword>
<evidence type="ECO:0000256" key="1">
    <source>
        <dbReference type="SAM" id="MobiDB-lite"/>
    </source>
</evidence>
<keyword evidence="2" id="KW-1133">Transmembrane helix</keyword>
<feature type="transmembrane region" description="Helical" evidence="2">
    <location>
        <begin position="564"/>
        <end position="587"/>
    </location>
</feature>
<reference evidence="3" key="1">
    <citation type="journal article" date="2021" name="Nat. Commun.">
        <title>Genetic determinants of endophytism in the Arabidopsis root mycobiome.</title>
        <authorList>
            <person name="Mesny F."/>
            <person name="Miyauchi S."/>
            <person name="Thiergart T."/>
            <person name="Pickel B."/>
            <person name="Atanasova L."/>
            <person name="Karlsson M."/>
            <person name="Huettel B."/>
            <person name="Barry K.W."/>
            <person name="Haridas S."/>
            <person name="Chen C."/>
            <person name="Bauer D."/>
            <person name="Andreopoulos W."/>
            <person name="Pangilinan J."/>
            <person name="LaButti K."/>
            <person name="Riley R."/>
            <person name="Lipzen A."/>
            <person name="Clum A."/>
            <person name="Drula E."/>
            <person name="Henrissat B."/>
            <person name="Kohler A."/>
            <person name="Grigoriev I.V."/>
            <person name="Martin F.M."/>
            <person name="Hacquard S."/>
        </authorList>
    </citation>
    <scope>NUCLEOTIDE SEQUENCE</scope>
    <source>
        <strain evidence="3">MPI-SDFR-AT-0120</strain>
    </source>
</reference>
<dbReference type="OrthoDB" id="5215637at2759"/>
<evidence type="ECO:0000256" key="2">
    <source>
        <dbReference type="SAM" id="Phobius"/>
    </source>
</evidence>
<proteinExistence type="predicted"/>
<gene>
    <name evidence="3" type="ORF">FB567DRAFT_608132</name>
</gene>
<sequence length="680" mass="73136">MTALGEAIGIFDDRIKSQGYVEKAIGNTGNLAVAIAARVINTSLVQWLGSAADVVQSLTVPVFMVHVAVEGTEDAKELGEEAKKEAAKNQLILILSLVFMIVPFLGEVATITAGLVQVARLIAIAGISDNAALCLQDIVENAAMAPLAILGLLSGGRLKAPKEFKDAAAFIRTMSGENIASLGTNFAKQDAMIQKIVRSCSRSRASSAVLRIICIFAQEECICLLNLIYPCDCGGLLIGRTMKRCFGSARLTSSSPRRRSFRTGKVKSPAKILFNTIGDLRGEDRGSPASPCLKKRDGAQLSTNMHEQGVGHDGRKELYDLPDRHSVFEDCVEVIRHSLVKSLVFVLIADMRGQLFSFTCVCFGVLSRVVSASCYYPDGSFPTDYVYVPCSGTEHTSCCIPSEGDQCLSNGLCYYPGGEYLFRGACTDKNWNSPGCFNHCTNKTNSYADSYDQIVKCGNDRYCCYSDGSTCCNDDSKVFTFSNLSVIKDLATTTRKTGGYSAPTAATATGTLQPSGSSVSRASTTSAEVKAQATGTAAFPTATSPSSQTTSDTSSATHTFSKTAIIVASVGAMLFFVLLVVAFWFFIRRHYRKKLSPSSKEQGFPLSSDGFQRLSDKSPRPVEVPAPLHAPPPLYQPPAYQSPPPAVHGAVEIDNSYLPPSRNQWGQPVFEAPAQPYRHV</sequence>
<organism evidence="3 4">
    <name type="scientific">Paraphoma chrysanthemicola</name>
    <dbReference type="NCBI Taxonomy" id="798071"/>
    <lineage>
        <taxon>Eukaryota</taxon>
        <taxon>Fungi</taxon>
        <taxon>Dikarya</taxon>
        <taxon>Ascomycota</taxon>
        <taxon>Pezizomycotina</taxon>
        <taxon>Dothideomycetes</taxon>
        <taxon>Pleosporomycetidae</taxon>
        <taxon>Pleosporales</taxon>
        <taxon>Pleosporineae</taxon>
        <taxon>Phaeosphaeriaceae</taxon>
        <taxon>Paraphoma</taxon>
    </lineage>
</organism>
<feature type="transmembrane region" description="Helical" evidence="2">
    <location>
        <begin position="91"/>
        <end position="116"/>
    </location>
</feature>
<feature type="region of interest" description="Disordered" evidence="1">
    <location>
        <begin position="597"/>
        <end position="622"/>
    </location>
</feature>
<dbReference type="Proteomes" id="UP000813461">
    <property type="component" value="Unassembled WGS sequence"/>
</dbReference>
<accession>A0A8K0VU15</accession>
<keyword evidence="2" id="KW-0472">Membrane</keyword>
<feature type="compositionally biased region" description="Polar residues" evidence="1">
    <location>
        <begin position="505"/>
        <end position="514"/>
    </location>
</feature>
<feature type="region of interest" description="Disordered" evidence="1">
    <location>
        <begin position="505"/>
        <end position="555"/>
    </location>
</feature>
<evidence type="ECO:0000313" key="3">
    <source>
        <dbReference type="EMBL" id="KAH7077168.1"/>
    </source>
</evidence>
<comment type="caution">
    <text evidence="3">The sequence shown here is derived from an EMBL/GenBank/DDBJ whole genome shotgun (WGS) entry which is preliminary data.</text>
</comment>
<name>A0A8K0VU15_9PLEO</name>